<accession>A0AA36MU90</accession>
<evidence type="ECO:0000313" key="2">
    <source>
        <dbReference type="EMBL" id="CAJ1380146.1"/>
    </source>
</evidence>
<feature type="region of interest" description="Disordered" evidence="1">
    <location>
        <begin position="158"/>
        <end position="194"/>
    </location>
</feature>
<keyword evidence="3" id="KW-1185">Reference proteome</keyword>
<dbReference type="EMBL" id="CAUJNA010000686">
    <property type="protein sequence ID" value="CAJ1380146.1"/>
    <property type="molecule type" value="Genomic_DNA"/>
</dbReference>
<evidence type="ECO:0000313" key="3">
    <source>
        <dbReference type="Proteomes" id="UP001178507"/>
    </source>
</evidence>
<protein>
    <submittedName>
        <fullName evidence="2">Uncharacterized protein</fullName>
    </submittedName>
</protein>
<name>A0AA36MU90_9DINO</name>
<feature type="compositionally biased region" description="Basic and acidic residues" evidence="1">
    <location>
        <begin position="165"/>
        <end position="194"/>
    </location>
</feature>
<sequence length="194" mass="21735">MASWSQLEPTVTTLALRGISKLHTLDNILQLLDFACASTTRMYNFVYMPTGNQSHSGLAIVNFVDDASCRRCFLRLQQMQEEGSVAGIKSIGQSYIQGFAENLAYYAVVAKQDDRITEKPIVFVDGMPVTDAMLDQLIKHFVTNDLAARASQRAEALYKSRKKDKSLSRRPRDSPSMPGHRDSEAVPDRELGRF</sequence>
<dbReference type="AlphaFoldDB" id="A0AA36MU90"/>
<proteinExistence type="predicted"/>
<dbReference type="Proteomes" id="UP001178507">
    <property type="component" value="Unassembled WGS sequence"/>
</dbReference>
<gene>
    <name evidence="2" type="ORF">EVOR1521_LOCUS8164</name>
</gene>
<evidence type="ECO:0000256" key="1">
    <source>
        <dbReference type="SAM" id="MobiDB-lite"/>
    </source>
</evidence>
<reference evidence="2" key="1">
    <citation type="submission" date="2023-08" db="EMBL/GenBank/DDBJ databases">
        <authorList>
            <person name="Chen Y."/>
            <person name="Shah S."/>
            <person name="Dougan E. K."/>
            <person name="Thang M."/>
            <person name="Chan C."/>
        </authorList>
    </citation>
    <scope>NUCLEOTIDE SEQUENCE</scope>
</reference>
<organism evidence="2 3">
    <name type="scientific">Effrenium voratum</name>
    <dbReference type="NCBI Taxonomy" id="2562239"/>
    <lineage>
        <taxon>Eukaryota</taxon>
        <taxon>Sar</taxon>
        <taxon>Alveolata</taxon>
        <taxon>Dinophyceae</taxon>
        <taxon>Suessiales</taxon>
        <taxon>Symbiodiniaceae</taxon>
        <taxon>Effrenium</taxon>
    </lineage>
</organism>
<comment type="caution">
    <text evidence="2">The sequence shown here is derived from an EMBL/GenBank/DDBJ whole genome shotgun (WGS) entry which is preliminary data.</text>
</comment>